<sequence length="139" mass="15777">MEGKKSCFDEQFPRKETAEPPKPDILSSTFPPYSAEAGKHSSGSWRKQSDEGQVSCIYGNSKNKRGKNSSAEPVYLCELPETCLMSSSIYYGGRDDFIPESSSRNQKRTNFTYKNDRDDITNNSEVATRGDWWQGSLYY</sequence>
<organism evidence="2 3">
    <name type="scientific">Apostasia shenzhenica</name>
    <dbReference type="NCBI Taxonomy" id="1088818"/>
    <lineage>
        <taxon>Eukaryota</taxon>
        <taxon>Viridiplantae</taxon>
        <taxon>Streptophyta</taxon>
        <taxon>Embryophyta</taxon>
        <taxon>Tracheophyta</taxon>
        <taxon>Spermatophyta</taxon>
        <taxon>Magnoliopsida</taxon>
        <taxon>Liliopsida</taxon>
        <taxon>Asparagales</taxon>
        <taxon>Orchidaceae</taxon>
        <taxon>Apostasioideae</taxon>
        <taxon>Apostasia</taxon>
    </lineage>
</organism>
<dbReference type="PANTHER" id="PTHR33738:SF8">
    <property type="entry name" value="OS05G0454500 PROTEIN"/>
    <property type="match status" value="1"/>
</dbReference>
<protein>
    <submittedName>
        <fullName evidence="2">Uncharacterized protein</fullName>
    </submittedName>
</protein>
<dbReference type="OrthoDB" id="1733797at2759"/>
<gene>
    <name evidence="2" type="ORF">AXF42_Ash007927</name>
</gene>
<feature type="region of interest" description="Disordered" evidence="1">
    <location>
        <begin position="96"/>
        <end position="116"/>
    </location>
</feature>
<evidence type="ECO:0000313" key="2">
    <source>
        <dbReference type="EMBL" id="PKA63131.1"/>
    </source>
</evidence>
<evidence type="ECO:0000313" key="3">
    <source>
        <dbReference type="Proteomes" id="UP000236161"/>
    </source>
</evidence>
<accession>A0A2I0B5T9</accession>
<reference evidence="2 3" key="1">
    <citation type="journal article" date="2017" name="Nature">
        <title>The Apostasia genome and the evolution of orchids.</title>
        <authorList>
            <person name="Zhang G.Q."/>
            <person name="Liu K.W."/>
            <person name="Li Z."/>
            <person name="Lohaus R."/>
            <person name="Hsiao Y.Y."/>
            <person name="Niu S.C."/>
            <person name="Wang J.Y."/>
            <person name="Lin Y.C."/>
            <person name="Xu Q."/>
            <person name="Chen L.J."/>
            <person name="Yoshida K."/>
            <person name="Fujiwara S."/>
            <person name="Wang Z.W."/>
            <person name="Zhang Y.Q."/>
            <person name="Mitsuda N."/>
            <person name="Wang M."/>
            <person name="Liu G.H."/>
            <person name="Pecoraro L."/>
            <person name="Huang H.X."/>
            <person name="Xiao X.J."/>
            <person name="Lin M."/>
            <person name="Wu X.Y."/>
            <person name="Wu W.L."/>
            <person name="Chen Y.Y."/>
            <person name="Chang S.B."/>
            <person name="Sakamoto S."/>
            <person name="Ohme-Takagi M."/>
            <person name="Yagi M."/>
            <person name="Zeng S.J."/>
            <person name="Shen C.Y."/>
            <person name="Yeh C.M."/>
            <person name="Luo Y.B."/>
            <person name="Tsai W.C."/>
            <person name="Van de Peer Y."/>
            <person name="Liu Z.J."/>
        </authorList>
    </citation>
    <scope>NUCLEOTIDE SEQUENCE [LARGE SCALE GENOMIC DNA]</scope>
    <source>
        <strain evidence="3">cv. Shenzhen</strain>
        <tissue evidence="2">Stem</tissue>
    </source>
</reference>
<dbReference type="PANTHER" id="PTHR33738">
    <property type="entry name" value="EMB|CAB82975.1"/>
    <property type="match status" value="1"/>
</dbReference>
<keyword evidence="3" id="KW-1185">Reference proteome</keyword>
<dbReference type="EMBL" id="KZ451911">
    <property type="protein sequence ID" value="PKA63131.1"/>
    <property type="molecule type" value="Genomic_DNA"/>
</dbReference>
<feature type="region of interest" description="Disordered" evidence="1">
    <location>
        <begin position="1"/>
        <end position="51"/>
    </location>
</feature>
<feature type="compositionally biased region" description="Polar residues" evidence="1">
    <location>
        <begin position="100"/>
        <end position="113"/>
    </location>
</feature>
<proteinExistence type="predicted"/>
<evidence type="ECO:0000256" key="1">
    <source>
        <dbReference type="SAM" id="MobiDB-lite"/>
    </source>
</evidence>
<dbReference type="Proteomes" id="UP000236161">
    <property type="component" value="Unassembled WGS sequence"/>
</dbReference>
<dbReference type="STRING" id="1088818.A0A2I0B5T9"/>
<name>A0A2I0B5T9_9ASPA</name>
<feature type="compositionally biased region" description="Basic and acidic residues" evidence="1">
    <location>
        <begin position="1"/>
        <end position="22"/>
    </location>
</feature>
<dbReference type="AlphaFoldDB" id="A0A2I0B5T9"/>